<evidence type="ECO:0008006" key="2">
    <source>
        <dbReference type="Google" id="ProtNLM"/>
    </source>
</evidence>
<reference evidence="1" key="2">
    <citation type="submission" date="2017-11" db="EMBL/GenBank/DDBJ databases">
        <title>Coralsnake Venomics: Analyses of Venom Gland Transcriptomes and Proteomes of Six Brazilian Taxa.</title>
        <authorList>
            <person name="Aird S.D."/>
            <person name="Jorge da Silva N."/>
            <person name="Qiu L."/>
            <person name="Villar-Briones A."/>
            <person name="Aparecida-Saddi V."/>
            <person name="Campos-Telles M.P."/>
            <person name="Grau M."/>
            <person name="Mikheyev A.S."/>
        </authorList>
    </citation>
    <scope>NUCLEOTIDE SEQUENCE</scope>
    <source>
        <tissue evidence="1">Venom_gland</tissue>
    </source>
</reference>
<dbReference type="Gene3D" id="3.60.10.10">
    <property type="entry name" value="Endonuclease/exonuclease/phosphatase"/>
    <property type="match status" value="1"/>
</dbReference>
<sequence length="119" mass="13605">MFTDHCEIHTGGGVAIFYKKSLYLKNIQITQELALPETIVCELSLNITFRLLLCYRAPDYDIEHVNKLNTLLTWAASCPHTFIFLGDFDLPHINWTLNECTTEPIHATFYNAVTNLGLE</sequence>
<proteinExistence type="predicted"/>
<accession>A0A2D4LIQ1</accession>
<dbReference type="SUPFAM" id="SSF56219">
    <property type="entry name" value="DNase I-like"/>
    <property type="match status" value="1"/>
</dbReference>
<dbReference type="InterPro" id="IPR036691">
    <property type="entry name" value="Endo/exonu/phosph_ase_sf"/>
</dbReference>
<protein>
    <recommendedName>
        <fullName evidence="2">Endonuclease/exonuclease/phosphatase domain-containing protein</fullName>
    </recommendedName>
</protein>
<dbReference type="EMBL" id="IACM01020641">
    <property type="protein sequence ID" value="LAB20819.1"/>
    <property type="molecule type" value="Transcribed_RNA"/>
</dbReference>
<dbReference type="AlphaFoldDB" id="A0A2D4LIQ1"/>
<organism evidence="1">
    <name type="scientific">Micrurus spixii</name>
    <name type="common">Amazon coral snake</name>
    <dbReference type="NCBI Taxonomy" id="129469"/>
    <lineage>
        <taxon>Eukaryota</taxon>
        <taxon>Metazoa</taxon>
        <taxon>Chordata</taxon>
        <taxon>Craniata</taxon>
        <taxon>Vertebrata</taxon>
        <taxon>Euteleostomi</taxon>
        <taxon>Lepidosauria</taxon>
        <taxon>Squamata</taxon>
        <taxon>Bifurcata</taxon>
        <taxon>Unidentata</taxon>
        <taxon>Episquamata</taxon>
        <taxon>Toxicofera</taxon>
        <taxon>Serpentes</taxon>
        <taxon>Colubroidea</taxon>
        <taxon>Elapidae</taxon>
        <taxon>Elapinae</taxon>
        <taxon>Micrurus</taxon>
    </lineage>
</organism>
<name>A0A2D4LIQ1_9SAUR</name>
<evidence type="ECO:0000313" key="1">
    <source>
        <dbReference type="EMBL" id="LAB20819.1"/>
    </source>
</evidence>
<reference evidence="1" key="1">
    <citation type="submission" date="2017-07" db="EMBL/GenBank/DDBJ databases">
        <authorList>
            <person name="Mikheyev A."/>
            <person name="Grau M."/>
        </authorList>
    </citation>
    <scope>NUCLEOTIDE SEQUENCE</scope>
    <source>
        <tissue evidence="1">Venom_gland</tissue>
    </source>
</reference>